<keyword evidence="1" id="KW-0175">Coiled coil</keyword>
<comment type="caution">
    <text evidence="3">The sequence shown here is derived from an EMBL/GenBank/DDBJ whole genome shotgun (WGS) entry which is preliminary data.</text>
</comment>
<protein>
    <submittedName>
        <fullName evidence="3">Uncharacterized protein</fullName>
    </submittedName>
</protein>
<dbReference type="EMBL" id="CCDP010000003">
    <property type="protein sequence ID" value="CDQ41510.1"/>
    <property type="molecule type" value="Genomic_DNA"/>
</dbReference>
<reference evidence="4" key="2">
    <citation type="submission" date="2014-05" db="EMBL/GenBank/DDBJ databases">
        <title>Draft genome sequence of Virgibacillus massiliensis Vm-5.</title>
        <authorList>
            <person name="Khelaifia S."/>
            <person name="Croce O."/>
            <person name="Lagier J.C."/>
            <person name="Raoult D."/>
        </authorList>
    </citation>
    <scope>NUCLEOTIDE SEQUENCE [LARGE SCALE GENOMIC DNA]</scope>
    <source>
        <strain evidence="4">Vm-5</strain>
    </source>
</reference>
<evidence type="ECO:0000313" key="3">
    <source>
        <dbReference type="EMBL" id="CDQ41510.1"/>
    </source>
</evidence>
<dbReference type="AlphaFoldDB" id="A0A024QH62"/>
<gene>
    <name evidence="3" type="ORF">BN990_03883</name>
</gene>
<dbReference type="RefSeq" id="WP_038246264.1">
    <property type="nucleotide sequence ID" value="NZ_BNER01000005.1"/>
</dbReference>
<proteinExistence type="predicted"/>
<accession>A0A024QH62</accession>
<dbReference type="Proteomes" id="UP000028875">
    <property type="component" value="Unassembled WGS sequence"/>
</dbReference>
<name>A0A024QH62_9BACI</name>
<evidence type="ECO:0000256" key="1">
    <source>
        <dbReference type="SAM" id="Coils"/>
    </source>
</evidence>
<feature type="coiled-coil region" evidence="1">
    <location>
        <begin position="25"/>
        <end position="68"/>
    </location>
</feature>
<feature type="compositionally biased region" description="Basic residues" evidence="2">
    <location>
        <begin position="119"/>
        <end position="131"/>
    </location>
</feature>
<organism evidence="3 4">
    <name type="scientific">Virgibacillus massiliensis</name>
    <dbReference type="NCBI Taxonomy" id="1462526"/>
    <lineage>
        <taxon>Bacteria</taxon>
        <taxon>Bacillati</taxon>
        <taxon>Bacillota</taxon>
        <taxon>Bacilli</taxon>
        <taxon>Bacillales</taxon>
        <taxon>Bacillaceae</taxon>
        <taxon>Virgibacillus</taxon>
    </lineage>
</organism>
<dbReference type="STRING" id="1462526.BN990_03883"/>
<keyword evidence="4" id="KW-1185">Reference proteome</keyword>
<reference evidence="3 4" key="1">
    <citation type="submission" date="2014-03" db="EMBL/GenBank/DDBJ databases">
        <authorList>
            <person name="Urmite Genomes U."/>
        </authorList>
    </citation>
    <scope>NUCLEOTIDE SEQUENCE [LARGE SCALE GENOMIC DNA]</scope>
    <source>
        <strain evidence="3 4">Vm-5</strain>
    </source>
</reference>
<sequence>MKEIGIQRAIEEVSIDGTVYEIDTSDDKRKKYAELASRLNELGDEIEAQAKQNDEKVLVKALEKAKEETKLITNEVIGEGAFEEIYPKTNNSTEHTIGVVSDVLHYIKERQDERQKQHFEKKRSKYIKKKK</sequence>
<dbReference type="OrthoDB" id="2707043at2"/>
<evidence type="ECO:0000313" key="4">
    <source>
        <dbReference type="Proteomes" id="UP000028875"/>
    </source>
</evidence>
<evidence type="ECO:0000256" key="2">
    <source>
        <dbReference type="SAM" id="MobiDB-lite"/>
    </source>
</evidence>
<feature type="region of interest" description="Disordered" evidence="2">
    <location>
        <begin position="112"/>
        <end position="131"/>
    </location>
</feature>